<dbReference type="RefSeq" id="WP_093371083.1">
    <property type="nucleotide sequence ID" value="NZ_FOQA01000003.1"/>
</dbReference>
<keyword evidence="2" id="KW-1185">Reference proteome</keyword>
<organism evidence="1 2">
    <name type="scientific">Tindallia magadiensis</name>
    <dbReference type="NCBI Taxonomy" id="69895"/>
    <lineage>
        <taxon>Bacteria</taxon>
        <taxon>Bacillati</taxon>
        <taxon>Bacillota</taxon>
        <taxon>Clostridia</taxon>
        <taxon>Peptostreptococcales</taxon>
        <taxon>Tindalliaceae</taxon>
        <taxon>Tindallia</taxon>
    </lineage>
</organism>
<dbReference type="OrthoDB" id="1683804at2"/>
<protein>
    <recommendedName>
        <fullName evidence="3">ComK protein</fullName>
    </recommendedName>
</protein>
<sequence length="173" mass="20335">MAIRNREKKVEKEIASALEMVRERPLEVEGFYPVQLAGYGEGMKVLCREDEEREYAIRTDRFVACLMEGCFYNIKMAQRYLSQQLQVTYRVPIPLGKEMMLVPFKTRSRRIQGDSMIGYVNWHRVEGVQNRGRIVLKSGREFPCLNKGRTVRQRMMQAQLGAVLMREYFWGRG</sequence>
<accession>A0A1I3D204</accession>
<proteinExistence type="predicted"/>
<dbReference type="EMBL" id="FOQA01000003">
    <property type="protein sequence ID" value="SFH80780.1"/>
    <property type="molecule type" value="Genomic_DNA"/>
</dbReference>
<name>A0A1I3D204_9FIRM</name>
<dbReference type="AlphaFoldDB" id="A0A1I3D204"/>
<dbReference type="Proteomes" id="UP000199287">
    <property type="component" value="Unassembled WGS sequence"/>
</dbReference>
<evidence type="ECO:0000313" key="1">
    <source>
        <dbReference type="EMBL" id="SFH80780.1"/>
    </source>
</evidence>
<evidence type="ECO:0008006" key="3">
    <source>
        <dbReference type="Google" id="ProtNLM"/>
    </source>
</evidence>
<gene>
    <name evidence="1" type="ORF">SAMN05192551_103118</name>
</gene>
<evidence type="ECO:0000313" key="2">
    <source>
        <dbReference type="Proteomes" id="UP000199287"/>
    </source>
</evidence>
<dbReference type="STRING" id="69895.SAMN05192551_103118"/>
<reference evidence="2" key="1">
    <citation type="submission" date="2016-10" db="EMBL/GenBank/DDBJ databases">
        <authorList>
            <person name="Varghese N."/>
            <person name="Submissions S."/>
        </authorList>
    </citation>
    <scope>NUCLEOTIDE SEQUENCE [LARGE SCALE GENOMIC DNA]</scope>
    <source>
        <strain evidence="2">Z-7934</strain>
    </source>
</reference>